<dbReference type="AlphaFoldDB" id="T1ABC6"/>
<organism evidence="7">
    <name type="scientific">mine drainage metagenome</name>
    <dbReference type="NCBI Taxonomy" id="410659"/>
    <lineage>
        <taxon>unclassified sequences</taxon>
        <taxon>metagenomes</taxon>
        <taxon>ecological metagenomes</taxon>
    </lineage>
</organism>
<keyword evidence="1" id="KW-1277">Toxin-antitoxin system</keyword>
<sequence>GTVITDCNAASDYVRFLALSQASMLNFDDIYAMDWRHPDDEIAYRRHKSRKCAEVLVPHEVKPQFLSGAYVIDDAAAARLRAAGFDLQVKVDPVLFFRQAGGA</sequence>
<dbReference type="GO" id="GO:0016757">
    <property type="term" value="F:glycosyltransferase activity"/>
    <property type="evidence" value="ECO:0007669"/>
    <property type="project" value="UniProtKB-KW"/>
</dbReference>
<evidence type="ECO:0000259" key="6">
    <source>
        <dbReference type="PROSITE" id="PS52018"/>
    </source>
</evidence>
<reference evidence="7" key="1">
    <citation type="submission" date="2013-08" db="EMBL/GenBank/DDBJ databases">
        <authorList>
            <person name="Mendez C."/>
            <person name="Richter M."/>
            <person name="Ferrer M."/>
            <person name="Sanchez J."/>
        </authorList>
    </citation>
    <scope>NUCLEOTIDE SEQUENCE</scope>
</reference>
<protein>
    <recommendedName>
        <fullName evidence="6">DarT domain-containing protein</fullName>
    </recommendedName>
</protein>
<keyword evidence="3" id="KW-0808">Transferase</keyword>
<evidence type="ECO:0000256" key="3">
    <source>
        <dbReference type="ARBA" id="ARBA00022679"/>
    </source>
</evidence>
<dbReference type="InterPro" id="IPR029494">
    <property type="entry name" value="DarT"/>
</dbReference>
<dbReference type="EMBL" id="AUZZ01008361">
    <property type="protein sequence ID" value="EQD38174.1"/>
    <property type="molecule type" value="Genomic_DNA"/>
</dbReference>
<evidence type="ECO:0000256" key="2">
    <source>
        <dbReference type="ARBA" id="ARBA00022676"/>
    </source>
</evidence>
<evidence type="ECO:0000313" key="7">
    <source>
        <dbReference type="EMBL" id="EQD38174.1"/>
    </source>
</evidence>
<feature type="non-terminal residue" evidence="7">
    <location>
        <position position="1"/>
    </location>
</feature>
<accession>T1ABC6</accession>
<dbReference type="GO" id="GO:0003677">
    <property type="term" value="F:DNA binding"/>
    <property type="evidence" value="ECO:0007669"/>
    <property type="project" value="UniProtKB-KW"/>
</dbReference>
<dbReference type="Pfam" id="PF14487">
    <property type="entry name" value="DarT"/>
    <property type="match status" value="1"/>
</dbReference>
<evidence type="ECO:0000256" key="1">
    <source>
        <dbReference type="ARBA" id="ARBA00022649"/>
    </source>
</evidence>
<keyword evidence="5" id="KW-0238">DNA-binding</keyword>
<dbReference type="PROSITE" id="PS52018">
    <property type="entry name" value="DART"/>
    <property type="match status" value="1"/>
</dbReference>
<evidence type="ECO:0000256" key="4">
    <source>
        <dbReference type="ARBA" id="ARBA00022695"/>
    </source>
</evidence>
<proteinExistence type="predicted"/>
<reference evidence="7" key="2">
    <citation type="journal article" date="2014" name="ISME J.">
        <title>Microbial stratification in low pH oxic and suboxic macroscopic growths along an acid mine drainage.</title>
        <authorList>
            <person name="Mendez-Garcia C."/>
            <person name="Mesa V."/>
            <person name="Sprenger R.R."/>
            <person name="Richter M."/>
            <person name="Diez M.S."/>
            <person name="Solano J."/>
            <person name="Bargiela R."/>
            <person name="Golyshina O.V."/>
            <person name="Manteca A."/>
            <person name="Ramos J.L."/>
            <person name="Gallego J.R."/>
            <person name="Llorente I."/>
            <person name="Martins Dos Santos V.A."/>
            <person name="Jensen O.N."/>
            <person name="Pelaez A.I."/>
            <person name="Sanchez J."/>
            <person name="Ferrer M."/>
        </authorList>
    </citation>
    <scope>NUCLEOTIDE SEQUENCE</scope>
</reference>
<feature type="domain" description="DarT" evidence="6">
    <location>
        <begin position="1"/>
        <end position="102"/>
    </location>
</feature>
<evidence type="ECO:0000256" key="5">
    <source>
        <dbReference type="ARBA" id="ARBA00023125"/>
    </source>
</evidence>
<dbReference type="GO" id="GO:0016779">
    <property type="term" value="F:nucleotidyltransferase activity"/>
    <property type="evidence" value="ECO:0007669"/>
    <property type="project" value="UniProtKB-KW"/>
</dbReference>
<gene>
    <name evidence="7" type="ORF">B2A_11580</name>
</gene>
<name>T1ABC6_9ZZZZ</name>
<keyword evidence="2" id="KW-0328">Glycosyltransferase</keyword>
<keyword evidence="4" id="KW-0548">Nucleotidyltransferase</keyword>
<comment type="caution">
    <text evidence="7">The sequence shown here is derived from an EMBL/GenBank/DDBJ whole genome shotgun (WGS) entry which is preliminary data.</text>
</comment>